<dbReference type="EMBL" id="JAOQAZ010000005">
    <property type="protein sequence ID" value="KAJ4266211.1"/>
    <property type="molecule type" value="Genomic_DNA"/>
</dbReference>
<sequence>MTHLHPAVQAVIVAVGAPLGLYCVFLGLGMTPFFQRQFLYAHKFNTLFWNDVNQPQRWGFARNQVTPFNLKTPDGEYIYAWHILPLPLYLKNEASIEAQESGLVEDFTKTESFRLLKEDPESRLVLYYPEQHRLTSQNAGHIAQAIRPLSYHSLTDTSSYHVIAIDYRGFGHSTGSPSETGVIQDAATLVEWATKVAEIPASRIVLLGQSLGTAVVSAVAEKYALQGVEFAGITIVAGFSDLANLLLGYRIVGIFPVLAPFRMFPSLMRFIHRFVVDKWHSDQRLANIVRHTKTRLRINLVHAKDDSDIPWTEDNKLFRAAAQETIGIMDDDEFANWKEQRTIRKGKDAFVTTWEAEPNMIIRQELFPHGGK</sequence>
<dbReference type="Proteomes" id="UP001152049">
    <property type="component" value="Unassembled WGS sequence"/>
</dbReference>
<dbReference type="PANTHER" id="PTHR12277:SF81">
    <property type="entry name" value="PROTEIN ABHD13"/>
    <property type="match status" value="1"/>
</dbReference>
<dbReference type="InterPro" id="IPR000073">
    <property type="entry name" value="AB_hydrolase_1"/>
</dbReference>
<evidence type="ECO:0000313" key="3">
    <source>
        <dbReference type="EMBL" id="KAJ4266211.1"/>
    </source>
</evidence>
<dbReference type="Gene3D" id="3.40.50.1820">
    <property type="entry name" value="alpha/beta hydrolase"/>
    <property type="match status" value="1"/>
</dbReference>
<dbReference type="SUPFAM" id="SSF53474">
    <property type="entry name" value="alpha/beta-Hydrolases"/>
    <property type="match status" value="1"/>
</dbReference>
<dbReference type="PANTHER" id="PTHR12277">
    <property type="entry name" value="ALPHA/BETA HYDROLASE DOMAIN-CONTAINING PROTEIN"/>
    <property type="match status" value="1"/>
</dbReference>
<keyword evidence="1" id="KW-1133">Transmembrane helix</keyword>
<evidence type="ECO:0000259" key="2">
    <source>
        <dbReference type="Pfam" id="PF00561"/>
    </source>
</evidence>
<dbReference type="AlphaFoldDB" id="A0A9W8VHW1"/>
<proteinExistence type="predicted"/>
<dbReference type="Pfam" id="PF00561">
    <property type="entry name" value="Abhydrolase_1"/>
    <property type="match status" value="1"/>
</dbReference>
<reference evidence="3" key="1">
    <citation type="submission" date="2022-09" db="EMBL/GenBank/DDBJ databases">
        <title>Fusarium specimens isolated from Avocado Roots.</title>
        <authorList>
            <person name="Stajich J."/>
            <person name="Roper C."/>
            <person name="Heimlech-Rivalta G."/>
        </authorList>
    </citation>
    <scope>NUCLEOTIDE SEQUENCE</scope>
    <source>
        <strain evidence="3">CF00136</strain>
    </source>
</reference>
<keyword evidence="1" id="KW-0472">Membrane</keyword>
<evidence type="ECO:0000256" key="1">
    <source>
        <dbReference type="SAM" id="Phobius"/>
    </source>
</evidence>
<dbReference type="InterPro" id="IPR029058">
    <property type="entry name" value="AB_hydrolase_fold"/>
</dbReference>
<protein>
    <recommendedName>
        <fullName evidence="2">AB hydrolase-1 domain-containing protein</fullName>
    </recommendedName>
</protein>
<keyword evidence="1" id="KW-0812">Transmembrane</keyword>
<comment type="caution">
    <text evidence="3">The sequence shown here is derived from an EMBL/GenBank/DDBJ whole genome shotgun (WGS) entry which is preliminary data.</text>
</comment>
<accession>A0A9W8VHW1</accession>
<evidence type="ECO:0000313" key="4">
    <source>
        <dbReference type="Proteomes" id="UP001152049"/>
    </source>
</evidence>
<gene>
    <name evidence="3" type="ORF">NW762_004192</name>
</gene>
<organism evidence="3 4">
    <name type="scientific">Fusarium torreyae</name>
    <dbReference type="NCBI Taxonomy" id="1237075"/>
    <lineage>
        <taxon>Eukaryota</taxon>
        <taxon>Fungi</taxon>
        <taxon>Dikarya</taxon>
        <taxon>Ascomycota</taxon>
        <taxon>Pezizomycotina</taxon>
        <taxon>Sordariomycetes</taxon>
        <taxon>Hypocreomycetidae</taxon>
        <taxon>Hypocreales</taxon>
        <taxon>Nectriaceae</taxon>
        <taxon>Fusarium</taxon>
    </lineage>
</organism>
<feature type="transmembrane region" description="Helical" evidence="1">
    <location>
        <begin position="6"/>
        <end position="28"/>
    </location>
</feature>
<keyword evidence="4" id="KW-1185">Reference proteome</keyword>
<feature type="domain" description="AB hydrolase-1" evidence="2">
    <location>
        <begin position="157"/>
        <end position="238"/>
    </location>
</feature>
<dbReference type="OrthoDB" id="446723at2759"/>
<name>A0A9W8VHW1_9HYPO</name>